<dbReference type="InterPro" id="IPR001466">
    <property type="entry name" value="Beta-lactam-related"/>
</dbReference>
<dbReference type="Pfam" id="PF00144">
    <property type="entry name" value="Beta-lactamase"/>
    <property type="match status" value="1"/>
</dbReference>
<gene>
    <name evidence="4" type="ORF">ACFSTG_07360</name>
</gene>
<keyword evidence="5" id="KW-1185">Reference proteome</keyword>
<comment type="caution">
    <text evidence="4">The sequence shown here is derived from an EMBL/GenBank/DDBJ whole genome shotgun (WGS) entry which is preliminary data.</text>
</comment>
<reference evidence="5" key="1">
    <citation type="journal article" date="2019" name="Int. J. Syst. Evol. Microbiol.">
        <title>The Global Catalogue of Microorganisms (GCM) 10K type strain sequencing project: providing services to taxonomists for standard genome sequencing and annotation.</title>
        <authorList>
            <consortium name="The Broad Institute Genomics Platform"/>
            <consortium name="The Broad Institute Genome Sequencing Center for Infectious Disease"/>
            <person name="Wu L."/>
            <person name="Ma J."/>
        </authorList>
    </citation>
    <scope>NUCLEOTIDE SEQUENCE [LARGE SCALE GENOMIC DNA]</scope>
    <source>
        <strain evidence="5">KCTC 42585</strain>
    </source>
</reference>
<dbReference type="Proteomes" id="UP001597468">
    <property type="component" value="Unassembled WGS sequence"/>
</dbReference>
<evidence type="ECO:0000313" key="5">
    <source>
        <dbReference type="Proteomes" id="UP001597468"/>
    </source>
</evidence>
<evidence type="ECO:0000256" key="1">
    <source>
        <dbReference type="ARBA" id="ARBA00004370"/>
    </source>
</evidence>
<dbReference type="RefSeq" id="WP_380750373.1">
    <property type="nucleotide sequence ID" value="NZ_JBHULT010000006.1"/>
</dbReference>
<dbReference type="PANTHER" id="PTHR46825">
    <property type="entry name" value="D-ALANYL-D-ALANINE-CARBOXYPEPTIDASE/ENDOPEPTIDASE AMPH"/>
    <property type="match status" value="1"/>
</dbReference>
<dbReference type="GO" id="GO:0016787">
    <property type="term" value="F:hydrolase activity"/>
    <property type="evidence" value="ECO:0007669"/>
    <property type="project" value="UniProtKB-KW"/>
</dbReference>
<keyword evidence="2" id="KW-0472">Membrane</keyword>
<dbReference type="Gene3D" id="3.40.710.10">
    <property type="entry name" value="DD-peptidase/beta-lactamase superfamily"/>
    <property type="match status" value="1"/>
</dbReference>
<dbReference type="SUPFAM" id="SSF56601">
    <property type="entry name" value="beta-lactamase/transpeptidase-like"/>
    <property type="match status" value="1"/>
</dbReference>
<proteinExistence type="predicted"/>
<evidence type="ECO:0000256" key="2">
    <source>
        <dbReference type="ARBA" id="ARBA00023136"/>
    </source>
</evidence>
<accession>A0ABW5IVK2</accession>
<evidence type="ECO:0000313" key="4">
    <source>
        <dbReference type="EMBL" id="MFD2517706.1"/>
    </source>
</evidence>
<dbReference type="EMBL" id="JBHULT010000006">
    <property type="protein sequence ID" value="MFD2517706.1"/>
    <property type="molecule type" value="Genomic_DNA"/>
</dbReference>
<evidence type="ECO:0000259" key="3">
    <source>
        <dbReference type="Pfam" id="PF00144"/>
    </source>
</evidence>
<organism evidence="4 5">
    <name type="scientific">Salinimicrobium flavum</name>
    <dbReference type="NCBI Taxonomy" id="1737065"/>
    <lineage>
        <taxon>Bacteria</taxon>
        <taxon>Pseudomonadati</taxon>
        <taxon>Bacteroidota</taxon>
        <taxon>Flavobacteriia</taxon>
        <taxon>Flavobacteriales</taxon>
        <taxon>Flavobacteriaceae</taxon>
        <taxon>Salinimicrobium</taxon>
    </lineage>
</organism>
<sequence length="365" mass="41279">MRHIKFLTLLLFIFTTQSFNSQDHRLVDKKIDSFLSNLTGEEFSGTILVAKGDSITQKRAYGLASKELDVKNKIDTKFNIASITKTFTAVAILQLYEEGKIDLETPIGEYLKDYPNEKVRNSVTISQLLTHTAGLPNFYITNFLDKCKFGFEEVKDFVPLFVNDTLLSEPGTEYNYDAAGYVLMGLIIEKVTGSNYYDYLEENIFEKANMPNTSAFGIEKIVENKANGYTFAGDTTQLLRNNIFYLSKASPGGFHYSTVEDLFNFTHALFNHDLISKKTLDLMIEPRVKGYNTHLGYGIDVDQRYDEIILGHSGGWYGISGEIIYLPESRFTITILSNVDSNMDSGKSMVSDFFKELLAGKMEEN</sequence>
<protein>
    <submittedName>
        <fullName evidence="4">Serine hydrolase domain-containing protein</fullName>
        <ecNumber evidence="4">3.-.-.-</ecNumber>
    </submittedName>
</protein>
<feature type="domain" description="Beta-lactamase-related" evidence="3">
    <location>
        <begin position="46"/>
        <end position="345"/>
    </location>
</feature>
<dbReference type="InterPro" id="IPR050491">
    <property type="entry name" value="AmpC-like"/>
</dbReference>
<comment type="subcellular location">
    <subcellularLocation>
        <location evidence="1">Membrane</location>
    </subcellularLocation>
</comment>
<dbReference type="InterPro" id="IPR012338">
    <property type="entry name" value="Beta-lactam/transpept-like"/>
</dbReference>
<dbReference type="EC" id="3.-.-.-" evidence="4"/>
<dbReference type="PANTHER" id="PTHR46825:SF11">
    <property type="entry name" value="PENICILLIN-BINDING PROTEIN 4"/>
    <property type="match status" value="1"/>
</dbReference>
<keyword evidence="4" id="KW-0378">Hydrolase</keyword>
<name>A0ABW5IVK2_9FLAO</name>